<evidence type="ECO:0000256" key="1">
    <source>
        <dbReference type="ARBA" id="ARBA00022723"/>
    </source>
</evidence>
<proteinExistence type="predicted"/>
<evidence type="ECO:0000256" key="2">
    <source>
        <dbReference type="ARBA" id="ARBA00022842"/>
    </source>
</evidence>
<dbReference type="InterPro" id="IPR042086">
    <property type="entry name" value="MeTrfase_capping"/>
</dbReference>
<protein>
    <recommendedName>
        <fullName evidence="6">Jasmonate O-methyltransferase</fullName>
    </recommendedName>
</protein>
<dbReference type="GO" id="GO:0046872">
    <property type="term" value="F:metal ion binding"/>
    <property type="evidence" value="ECO:0007669"/>
    <property type="project" value="UniProtKB-KW"/>
</dbReference>
<dbReference type="PANTHER" id="PTHR31009">
    <property type="entry name" value="S-ADENOSYL-L-METHIONINE:CARBOXYL METHYLTRANSFERASE FAMILY PROTEIN"/>
    <property type="match status" value="1"/>
</dbReference>
<dbReference type="Proteomes" id="UP001327560">
    <property type="component" value="Chromosome 9"/>
</dbReference>
<keyword evidence="1" id="KW-0479">Metal-binding</keyword>
<dbReference type="InterPro" id="IPR029063">
    <property type="entry name" value="SAM-dependent_MTases_sf"/>
</dbReference>
<evidence type="ECO:0000313" key="4">
    <source>
        <dbReference type="EMBL" id="WOL20310.1"/>
    </source>
</evidence>
<evidence type="ECO:0000256" key="3">
    <source>
        <dbReference type="SAM" id="MobiDB-lite"/>
    </source>
</evidence>
<dbReference type="GO" id="GO:0008168">
    <property type="term" value="F:methyltransferase activity"/>
    <property type="evidence" value="ECO:0007669"/>
    <property type="project" value="InterPro"/>
</dbReference>
<dbReference type="Gene3D" id="3.40.50.150">
    <property type="entry name" value="Vaccinia Virus protein VP39"/>
    <property type="match status" value="1"/>
</dbReference>
<organism evidence="4 5">
    <name type="scientific">Canna indica</name>
    <name type="common">Indian-shot</name>
    <dbReference type="NCBI Taxonomy" id="4628"/>
    <lineage>
        <taxon>Eukaryota</taxon>
        <taxon>Viridiplantae</taxon>
        <taxon>Streptophyta</taxon>
        <taxon>Embryophyta</taxon>
        <taxon>Tracheophyta</taxon>
        <taxon>Spermatophyta</taxon>
        <taxon>Magnoliopsida</taxon>
        <taxon>Liliopsida</taxon>
        <taxon>Zingiberales</taxon>
        <taxon>Cannaceae</taxon>
        <taxon>Canna</taxon>
    </lineage>
</organism>
<name>A0AAQ3QTP7_9LILI</name>
<accession>A0AAQ3QTP7</accession>
<feature type="region of interest" description="Disordered" evidence="3">
    <location>
        <begin position="15"/>
        <end position="52"/>
    </location>
</feature>
<gene>
    <name evidence="4" type="ORF">Cni_G29114</name>
</gene>
<dbReference type="InterPro" id="IPR005299">
    <property type="entry name" value="MeTrfase_7"/>
</dbReference>
<dbReference type="Pfam" id="PF03492">
    <property type="entry name" value="Methyltransf_7"/>
    <property type="match status" value="1"/>
</dbReference>
<dbReference type="EMBL" id="CP136898">
    <property type="protein sequence ID" value="WOL20310.1"/>
    <property type="molecule type" value="Genomic_DNA"/>
</dbReference>
<evidence type="ECO:0008006" key="6">
    <source>
        <dbReference type="Google" id="ProtNLM"/>
    </source>
</evidence>
<reference evidence="4 5" key="1">
    <citation type="submission" date="2023-10" db="EMBL/GenBank/DDBJ databases">
        <title>Chromosome-scale genome assembly provides insights into flower coloration mechanisms of Canna indica.</title>
        <authorList>
            <person name="Li C."/>
        </authorList>
    </citation>
    <scope>NUCLEOTIDE SEQUENCE [LARGE SCALE GENOMIC DNA]</scope>
    <source>
        <tissue evidence="4">Flower</tissue>
    </source>
</reference>
<sequence length="552" mass="61795">MDRASPKLPSFCLNRITTARVKVQPPPPAPPEAKPPPSEQPEEAIKNPKEEAVDEAVCGRRIMIVAEATPESKTALLWALSHSVQSNDAIGLVAIVKPSKRGESSIPGRDLENREKSTAMFDKEKAQERLSKLSGGVAVLKHRIAEQKKEQNSNLRLYQQDAADDDNFLLQLREYDVDRQENQIFQSMELQKVFCMNGGSGDLSYAKNSTIQNVIVSSTKSIREDAVKEFYCTFFPENMMIAELGCSSGPNAVFSTLDIMEAVEQRCRQLCRPPPEFHLLLNDLPANDFNTIFRSLPELLADRSQSCGQFFVSGVPGSFYGRLLPSKSLHFVHSSSSLHWLSQVPPELQDDSNAPLNKGKIYVSKTSPPCVAKAYLVQFQRDFSMFLKCRAKEIVAGGHMVLTFMGRRRGSDPAGLEYSYPWELLSDALLDMASKGIIKDEKINGFNAPYFSPSLDEVAEEIEREGSFSIRTLDVFEANWDAVYGRKTMSGELSHAKRMAKGVRAVVESMIKNQFGEDIMDELFTRYTSLLEEYYSKNEAQVTNIVTALIRK</sequence>
<dbReference type="SUPFAM" id="SSF53335">
    <property type="entry name" value="S-adenosyl-L-methionine-dependent methyltransferases"/>
    <property type="match status" value="1"/>
</dbReference>
<dbReference type="Gene3D" id="1.10.1200.270">
    <property type="entry name" value="Methyltransferase, alpha-helical capping domain"/>
    <property type="match status" value="1"/>
</dbReference>
<feature type="compositionally biased region" description="Pro residues" evidence="3">
    <location>
        <begin position="24"/>
        <end position="39"/>
    </location>
</feature>
<dbReference type="AlphaFoldDB" id="A0AAQ3QTP7"/>
<keyword evidence="5" id="KW-1185">Reference proteome</keyword>
<evidence type="ECO:0000313" key="5">
    <source>
        <dbReference type="Proteomes" id="UP001327560"/>
    </source>
</evidence>
<keyword evidence="2" id="KW-0460">Magnesium</keyword>